<proteinExistence type="predicted"/>
<dbReference type="InterPro" id="IPR038765">
    <property type="entry name" value="Papain-like_cys_pep_sf"/>
</dbReference>
<dbReference type="KEGG" id="kdj:28968612"/>
<dbReference type="SUPFAM" id="SSF54001">
    <property type="entry name" value="Cysteine proteinases"/>
    <property type="match status" value="1"/>
</dbReference>
<reference evidence="1" key="2">
    <citation type="submission" date="2024-02" db="EMBL/GenBank/DDBJ databases">
        <title>Comparative genomics of Cryptococcus and Kwoniella reveals pathogenesis evolution and contrasting modes of karyotype evolution via chromosome fusion or intercentromeric recombination.</title>
        <authorList>
            <person name="Coelho M.A."/>
            <person name="David-Palma M."/>
            <person name="Shea T."/>
            <person name="Bowers K."/>
            <person name="McGinley-Smith S."/>
            <person name="Mohammad A.W."/>
            <person name="Gnirke A."/>
            <person name="Yurkov A.M."/>
            <person name="Nowrousian M."/>
            <person name="Sun S."/>
            <person name="Cuomo C.A."/>
            <person name="Heitman J."/>
        </authorList>
    </citation>
    <scope>NUCLEOTIDE SEQUENCE</scope>
    <source>
        <strain evidence="1">CBS 10117</strain>
    </source>
</reference>
<evidence type="ECO:0000313" key="2">
    <source>
        <dbReference type="Proteomes" id="UP000078595"/>
    </source>
</evidence>
<dbReference type="GeneID" id="28968612"/>
<sequence length="676" mass="76169">MFKQYQDLPESTRRLTVDQVKAPYFDVDKWEISLSPNEYLRRFNDALAMVQLASHTPKMKPGDNASHNYDFSNWLLLANSTHQLWVHPSIKEPFITELKRTQVVQLADHPLQATNGTVLVPVVVFVTCLKKAGCETLYLKAYGQKLPLAEPYLTNEPAQADHKFSKFNQWDIGKNFNSSLIWLFQSVNPLGKEASIYPMIIPGSLDYGSFNLKVTYNSKIYTIKIYPQLVHVIKSYNSKLQRNVAKTVAGIKKNSNMALQLIQQLSKTPTYEIGGFRIEVTITARTLTEARAEANDLPFYNVNFWLQPPPGDFERYQLKAIICNKTALLDNANWVFQQASTTGFFKGRNADTASPAQLQAIIDVLAGFGWNAGIRRPTASLSTSAWWLENDSNPEELVLLGRLNKLYHNNTLQHELVVKMRLGHPSRYIPCRVKPKDPKHRYQLHERSPIRLRCGLKGCHNHLPAGEMMRWFSKLILSGTVDKAAVGLKSLTLAWQKPIAPRPTRSITSPTEFIPSNLLLTPSLSVSTPSLSPTELRWTDPMVTVCSKLWPRQWVKTWKPTRNSGSRRSTTSGNIGKTLSGSLKLAERSPGEDLAARTDRYLDKMAQDGTWGDHLTIQALCSAFKIGIAVLGKMADGNFTWMRTGSAADGKGYIALSLVDEHYENLFSMQEVFPNL</sequence>
<evidence type="ECO:0000313" key="1">
    <source>
        <dbReference type="EMBL" id="WWC61524.1"/>
    </source>
</evidence>
<dbReference type="PANTHER" id="PTHR34863:SF1">
    <property type="entry name" value="OTU DOMAIN-CONTAINING PROTEIN"/>
    <property type="match status" value="1"/>
</dbReference>
<organism evidence="1 2">
    <name type="scientific">Kwoniella dejecticola CBS 10117</name>
    <dbReference type="NCBI Taxonomy" id="1296121"/>
    <lineage>
        <taxon>Eukaryota</taxon>
        <taxon>Fungi</taxon>
        <taxon>Dikarya</taxon>
        <taxon>Basidiomycota</taxon>
        <taxon>Agaricomycotina</taxon>
        <taxon>Tremellomycetes</taxon>
        <taxon>Tremellales</taxon>
        <taxon>Cryptococcaceae</taxon>
        <taxon>Kwoniella</taxon>
    </lineage>
</organism>
<dbReference type="AlphaFoldDB" id="A0AAJ8KN40"/>
<reference evidence="1" key="1">
    <citation type="submission" date="2013-07" db="EMBL/GenBank/DDBJ databases">
        <authorList>
            <consortium name="The Broad Institute Genome Sequencing Platform"/>
            <person name="Cuomo C."/>
            <person name="Litvintseva A."/>
            <person name="Chen Y."/>
            <person name="Heitman J."/>
            <person name="Sun S."/>
            <person name="Springer D."/>
            <person name="Dromer F."/>
            <person name="Young S.K."/>
            <person name="Zeng Q."/>
            <person name="Gargeya S."/>
            <person name="Fitzgerald M."/>
            <person name="Abouelleil A."/>
            <person name="Alvarado L."/>
            <person name="Berlin A.M."/>
            <person name="Chapman S.B."/>
            <person name="Dewar J."/>
            <person name="Goldberg J."/>
            <person name="Griggs A."/>
            <person name="Gujja S."/>
            <person name="Hansen M."/>
            <person name="Howarth C."/>
            <person name="Imamovic A."/>
            <person name="Larimer J."/>
            <person name="McCowan C."/>
            <person name="Murphy C."/>
            <person name="Pearson M."/>
            <person name="Priest M."/>
            <person name="Roberts A."/>
            <person name="Saif S."/>
            <person name="Shea T."/>
            <person name="Sykes S."/>
            <person name="Wortman J."/>
            <person name="Nusbaum C."/>
            <person name="Birren B."/>
        </authorList>
    </citation>
    <scope>NUCLEOTIDE SEQUENCE</scope>
    <source>
        <strain evidence="1">CBS 10117</strain>
    </source>
</reference>
<dbReference type="Proteomes" id="UP000078595">
    <property type="component" value="Chromosome 5"/>
</dbReference>
<dbReference type="CDD" id="cd22744">
    <property type="entry name" value="OTU"/>
    <property type="match status" value="1"/>
</dbReference>
<accession>A0AAJ8KN40</accession>
<dbReference type="RefSeq" id="XP_018263419.2">
    <property type="nucleotide sequence ID" value="XM_018408208.2"/>
</dbReference>
<dbReference type="Gene3D" id="3.90.70.80">
    <property type="match status" value="1"/>
</dbReference>
<gene>
    <name evidence="1" type="ORF">I303_104108</name>
</gene>
<keyword evidence="2" id="KW-1185">Reference proteome</keyword>
<name>A0AAJ8KN40_9TREE</name>
<dbReference type="PANTHER" id="PTHR34863">
    <property type="entry name" value="EXPRESSED PROTEIN"/>
    <property type="match status" value="1"/>
</dbReference>
<protein>
    <submittedName>
        <fullName evidence="1">Uncharacterized protein</fullName>
    </submittedName>
</protein>
<dbReference type="EMBL" id="CP144534">
    <property type="protein sequence ID" value="WWC61524.1"/>
    <property type="molecule type" value="Genomic_DNA"/>
</dbReference>